<name>A0A9P3HEC3_9FUNG</name>
<dbReference type="SUPFAM" id="SSF81383">
    <property type="entry name" value="F-box domain"/>
    <property type="match status" value="1"/>
</dbReference>
<evidence type="ECO:0000256" key="3">
    <source>
        <dbReference type="PROSITE-ProRule" id="PRU00221"/>
    </source>
</evidence>
<dbReference type="SMART" id="SM00320">
    <property type="entry name" value="WD40"/>
    <property type="match status" value="6"/>
</dbReference>
<evidence type="ECO:0000256" key="1">
    <source>
        <dbReference type="ARBA" id="ARBA00022574"/>
    </source>
</evidence>
<dbReference type="SUPFAM" id="SSF50978">
    <property type="entry name" value="WD40 repeat-like"/>
    <property type="match status" value="1"/>
</dbReference>
<feature type="repeat" description="WD" evidence="3">
    <location>
        <begin position="184"/>
        <end position="225"/>
    </location>
</feature>
<feature type="domain" description="F-box" evidence="5">
    <location>
        <begin position="15"/>
        <end position="63"/>
    </location>
</feature>
<feature type="region of interest" description="Disordered" evidence="4">
    <location>
        <begin position="115"/>
        <end position="139"/>
    </location>
</feature>
<dbReference type="EMBL" id="BQFW01000010">
    <property type="protein sequence ID" value="GJJ74953.1"/>
    <property type="molecule type" value="Genomic_DNA"/>
</dbReference>
<keyword evidence="1 3" id="KW-0853">WD repeat</keyword>
<comment type="caution">
    <text evidence="6">The sequence shown here is derived from an EMBL/GenBank/DDBJ whole genome shotgun (WGS) entry which is preliminary data.</text>
</comment>
<dbReference type="PROSITE" id="PS50181">
    <property type="entry name" value="FBOX"/>
    <property type="match status" value="1"/>
</dbReference>
<evidence type="ECO:0000313" key="6">
    <source>
        <dbReference type="EMBL" id="GJJ74953.1"/>
    </source>
</evidence>
<dbReference type="OrthoDB" id="674604at2759"/>
<feature type="region of interest" description="Disordered" evidence="4">
    <location>
        <begin position="75"/>
        <end position="94"/>
    </location>
</feature>
<reference evidence="6" key="2">
    <citation type="journal article" date="2022" name="Microbiol. Resour. Announc.">
        <title>Whole-Genome Sequence of Entomortierella parvispora E1425, a Mucoromycotan Fungus Associated with Burkholderiaceae-Related Endosymbiotic Bacteria.</title>
        <authorList>
            <person name="Herlambang A."/>
            <person name="Guo Y."/>
            <person name="Takashima Y."/>
            <person name="Narisawa K."/>
            <person name="Ohta H."/>
            <person name="Nishizawa T."/>
        </authorList>
    </citation>
    <scope>NUCLEOTIDE SEQUENCE</scope>
    <source>
        <strain evidence="6">E1425</strain>
    </source>
</reference>
<sequence>MAAASLSTRGRVTLHDRLSQLPLELAFLVLSRLSYRALTAMARASRYWRALTFQQGGVLWYKLCRHHGFLPKTITLPPSSSSSTAKTPSQYIPMDQVLDTRPGLTRALIQSQQRITESNQLNDPNGDQPTSNNNLSNSQKFSQGIPFASARLSRGQVESWRDFFETSMLLQREWIAGRPQIRELRGHEEAVLCVKVLRQGSRVVTGDRLGHMRVWCTLTGKCLRTLKQHMMGVSSLAVQGDYLLSGSWDSTVIVWRQVQNAPYLKAIKIIDLGEQVMCMDLDQDMNLAIGAVSGVVKIISIGNYSVLRTFQGATPQLCTAVTLNQKTIEATIGAMYYTWDRNTGELITSLADANVEDFSCMKVDKSKRVIFTGSKDGKVRIFSWGTKPILLRQYGGHNGGIRCLTLQDNMLLTGSGDKTVKIVFRERHAPSLVEKSPDSDGYREQGVDGSPAPVSLIHPTNVNAIDADCSMLVTGADDGVVRIFDFGSDLWRPPSPSSPRLCGQASLVSAASPSCVLMKRPGGSKASVGNRRQTWGESALAVLTRARELRFVPVSEGGIGREESVDESSLPGVWMDVDEIYDKMIEWDMRPVSQGSSPKHTLNLALHMMAQSDPPTILLDSASSPHRFGLQ</sequence>
<dbReference type="GO" id="GO:0043161">
    <property type="term" value="P:proteasome-mediated ubiquitin-dependent protein catabolic process"/>
    <property type="evidence" value="ECO:0007669"/>
    <property type="project" value="TreeGrafter"/>
</dbReference>
<evidence type="ECO:0000256" key="4">
    <source>
        <dbReference type="SAM" id="MobiDB-lite"/>
    </source>
</evidence>
<dbReference type="PANTHER" id="PTHR19849:SF1">
    <property type="entry name" value="F-BOX_WD REPEAT-CONTAINING PROTEIN 7"/>
    <property type="match status" value="1"/>
</dbReference>
<dbReference type="InterPro" id="IPR015943">
    <property type="entry name" value="WD40/YVTN_repeat-like_dom_sf"/>
</dbReference>
<dbReference type="AlphaFoldDB" id="A0A9P3HEC3"/>
<organism evidence="6 7">
    <name type="scientific">Entomortierella parvispora</name>
    <dbReference type="NCBI Taxonomy" id="205924"/>
    <lineage>
        <taxon>Eukaryota</taxon>
        <taxon>Fungi</taxon>
        <taxon>Fungi incertae sedis</taxon>
        <taxon>Mucoromycota</taxon>
        <taxon>Mortierellomycotina</taxon>
        <taxon>Mortierellomycetes</taxon>
        <taxon>Mortierellales</taxon>
        <taxon>Mortierellaceae</taxon>
        <taxon>Entomortierella</taxon>
    </lineage>
</organism>
<dbReference type="InterPro" id="IPR001680">
    <property type="entry name" value="WD40_rpt"/>
</dbReference>
<evidence type="ECO:0000256" key="2">
    <source>
        <dbReference type="ARBA" id="ARBA00022737"/>
    </source>
</evidence>
<dbReference type="GO" id="GO:0005634">
    <property type="term" value="C:nucleus"/>
    <property type="evidence" value="ECO:0007669"/>
    <property type="project" value="TreeGrafter"/>
</dbReference>
<dbReference type="GO" id="GO:0010992">
    <property type="term" value="P:ubiquitin recycling"/>
    <property type="evidence" value="ECO:0007669"/>
    <property type="project" value="TreeGrafter"/>
</dbReference>
<accession>A0A9P3HEC3</accession>
<gene>
    <name evidence="6" type="ORF">EMPS_07311</name>
</gene>
<keyword evidence="7" id="KW-1185">Reference proteome</keyword>
<dbReference type="Pfam" id="PF00400">
    <property type="entry name" value="WD40"/>
    <property type="match status" value="5"/>
</dbReference>
<feature type="compositionally biased region" description="Low complexity" evidence="4">
    <location>
        <begin position="75"/>
        <end position="89"/>
    </location>
</feature>
<dbReference type="PROSITE" id="PS50082">
    <property type="entry name" value="WD_REPEATS_2"/>
    <property type="match status" value="2"/>
</dbReference>
<dbReference type="Gene3D" id="1.20.1280.50">
    <property type="match status" value="1"/>
</dbReference>
<dbReference type="GO" id="GO:0005737">
    <property type="term" value="C:cytoplasm"/>
    <property type="evidence" value="ECO:0007669"/>
    <property type="project" value="TreeGrafter"/>
</dbReference>
<dbReference type="InterPro" id="IPR001810">
    <property type="entry name" value="F-box_dom"/>
</dbReference>
<protein>
    <recommendedName>
        <fullName evidence="5">F-box domain-containing protein</fullName>
    </recommendedName>
</protein>
<dbReference type="Gene3D" id="2.130.10.10">
    <property type="entry name" value="YVTN repeat-like/Quinoprotein amine dehydrogenase"/>
    <property type="match status" value="2"/>
</dbReference>
<reference evidence="6" key="1">
    <citation type="submission" date="2021-11" db="EMBL/GenBank/DDBJ databases">
        <authorList>
            <person name="Herlambang A."/>
            <person name="Guo Y."/>
            <person name="Takashima Y."/>
            <person name="Nishizawa T."/>
        </authorList>
    </citation>
    <scope>NUCLEOTIDE SEQUENCE</scope>
    <source>
        <strain evidence="6">E1425</strain>
    </source>
</reference>
<dbReference type="InterPro" id="IPR036322">
    <property type="entry name" value="WD40_repeat_dom_sf"/>
</dbReference>
<proteinExistence type="predicted"/>
<evidence type="ECO:0000313" key="7">
    <source>
        <dbReference type="Proteomes" id="UP000827284"/>
    </source>
</evidence>
<evidence type="ECO:0000259" key="5">
    <source>
        <dbReference type="PROSITE" id="PS50181"/>
    </source>
</evidence>
<dbReference type="GO" id="GO:0043130">
    <property type="term" value="F:ubiquitin binding"/>
    <property type="evidence" value="ECO:0007669"/>
    <property type="project" value="TreeGrafter"/>
</dbReference>
<dbReference type="InterPro" id="IPR036047">
    <property type="entry name" value="F-box-like_dom_sf"/>
</dbReference>
<feature type="repeat" description="WD" evidence="3">
    <location>
        <begin position="226"/>
        <end position="255"/>
    </location>
</feature>
<dbReference type="Proteomes" id="UP000827284">
    <property type="component" value="Unassembled WGS sequence"/>
</dbReference>
<dbReference type="Pfam" id="PF12937">
    <property type="entry name" value="F-box-like"/>
    <property type="match status" value="1"/>
</dbReference>
<keyword evidence="2" id="KW-0677">Repeat</keyword>
<dbReference type="PANTHER" id="PTHR19849">
    <property type="entry name" value="PHOSPHOLIPASE A-2-ACTIVATING PROTEIN"/>
    <property type="match status" value="1"/>
</dbReference>